<dbReference type="SMART" id="SM00393">
    <property type="entry name" value="R3H"/>
    <property type="match status" value="1"/>
</dbReference>
<dbReference type="InterPro" id="IPR001374">
    <property type="entry name" value="R3H_dom"/>
</dbReference>
<proteinExistence type="predicted"/>
<dbReference type="PANTHER" id="PTHR13498">
    <property type="entry name" value="SPERM ASSOCIATED ANTIGEN 7"/>
    <property type="match status" value="1"/>
</dbReference>
<dbReference type="AlphaFoldDB" id="A0A8K0P2R3"/>
<feature type="region of interest" description="Disordered" evidence="2">
    <location>
        <begin position="203"/>
        <end position="225"/>
    </location>
</feature>
<sequence>MDLLGSILSSMDKPPTINEKQRALMKKQREAMLKRQEEEKEKLRKFRQNVEDKVTTLLKDDSLQKYEFEPMEKVFRGIIHDVAEVAGVVAFSIGIDGDDRRVIVYKKEFQPCEDELAAMRRGEVWDPEKAKEALQREQEEKEEMKTKKDFVPNSNYKDKYERLIGKEAAKDAARVTQTNKQYGFVPSANKKDVRSIEQTLADIQSKKKMKLSHDNANGGSTSTSK</sequence>
<evidence type="ECO:0000313" key="5">
    <source>
        <dbReference type="Proteomes" id="UP000792457"/>
    </source>
</evidence>
<dbReference type="SUPFAM" id="SSF82708">
    <property type="entry name" value="R3H domain"/>
    <property type="match status" value="1"/>
</dbReference>
<dbReference type="Gene3D" id="3.30.1370.50">
    <property type="entry name" value="R3H-like domain"/>
    <property type="match status" value="1"/>
</dbReference>
<evidence type="ECO:0000256" key="2">
    <source>
        <dbReference type="SAM" id="MobiDB-lite"/>
    </source>
</evidence>
<keyword evidence="5" id="KW-1185">Reference proteome</keyword>
<dbReference type="PIRSF" id="PIRSF037943">
    <property type="entry name" value="Sperm-assoc_antigen_PAG7"/>
    <property type="match status" value="1"/>
</dbReference>
<protein>
    <recommendedName>
        <fullName evidence="3">R3H domain-containing protein</fullName>
    </recommendedName>
</protein>
<keyword evidence="1" id="KW-0175">Coiled coil</keyword>
<reference evidence="4" key="2">
    <citation type="submission" date="2017-10" db="EMBL/GenBank/DDBJ databases">
        <title>Ladona fulva Genome sequencing and assembly.</title>
        <authorList>
            <person name="Murali S."/>
            <person name="Richards S."/>
            <person name="Bandaranaike D."/>
            <person name="Bellair M."/>
            <person name="Blankenburg K."/>
            <person name="Chao H."/>
            <person name="Dinh H."/>
            <person name="Doddapaneni H."/>
            <person name="Dugan-Rocha S."/>
            <person name="Elkadiri S."/>
            <person name="Gnanaolivu R."/>
            <person name="Hernandez B."/>
            <person name="Skinner E."/>
            <person name="Javaid M."/>
            <person name="Lee S."/>
            <person name="Li M."/>
            <person name="Ming W."/>
            <person name="Munidasa M."/>
            <person name="Muniz J."/>
            <person name="Nguyen L."/>
            <person name="Hughes D."/>
            <person name="Osuji N."/>
            <person name="Pu L.-L."/>
            <person name="Puazo M."/>
            <person name="Qu C."/>
            <person name="Quiroz J."/>
            <person name="Raj R."/>
            <person name="Weissenberger G."/>
            <person name="Xin Y."/>
            <person name="Zou X."/>
            <person name="Han Y."/>
            <person name="Worley K."/>
            <person name="Muzny D."/>
            <person name="Gibbs R."/>
        </authorList>
    </citation>
    <scope>NUCLEOTIDE SEQUENCE</scope>
    <source>
        <strain evidence="4">Sampled in the wild</strain>
    </source>
</reference>
<reference evidence="4" key="1">
    <citation type="submission" date="2013-04" db="EMBL/GenBank/DDBJ databases">
        <authorList>
            <person name="Qu J."/>
            <person name="Murali S.C."/>
            <person name="Bandaranaike D."/>
            <person name="Bellair M."/>
            <person name="Blankenburg K."/>
            <person name="Chao H."/>
            <person name="Dinh H."/>
            <person name="Doddapaneni H."/>
            <person name="Downs B."/>
            <person name="Dugan-Rocha S."/>
            <person name="Elkadiri S."/>
            <person name="Gnanaolivu R.D."/>
            <person name="Hernandez B."/>
            <person name="Javaid M."/>
            <person name="Jayaseelan J.C."/>
            <person name="Lee S."/>
            <person name="Li M."/>
            <person name="Ming W."/>
            <person name="Munidasa M."/>
            <person name="Muniz J."/>
            <person name="Nguyen L."/>
            <person name="Ongeri F."/>
            <person name="Osuji N."/>
            <person name="Pu L.-L."/>
            <person name="Puazo M."/>
            <person name="Qu C."/>
            <person name="Quiroz J."/>
            <person name="Raj R."/>
            <person name="Weissenberger G."/>
            <person name="Xin Y."/>
            <person name="Zou X."/>
            <person name="Han Y."/>
            <person name="Richards S."/>
            <person name="Worley K."/>
            <person name="Muzny D."/>
            <person name="Gibbs R."/>
        </authorList>
    </citation>
    <scope>NUCLEOTIDE SEQUENCE</scope>
    <source>
        <strain evidence="4">Sampled in the wild</strain>
    </source>
</reference>
<dbReference type="PROSITE" id="PS51061">
    <property type="entry name" value="R3H"/>
    <property type="match status" value="1"/>
</dbReference>
<dbReference type="PANTHER" id="PTHR13498:SF3">
    <property type="entry name" value="SPERM-ASSOCIATED ANTIGEN 7"/>
    <property type="match status" value="1"/>
</dbReference>
<dbReference type="GO" id="GO:0003676">
    <property type="term" value="F:nucleic acid binding"/>
    <property type="evidence" value="ECO:0007669"/>
    <property type="project" value="UniProtKB-UniRule"/>
</dbReference>
<dbReference type="EMBL" id="KZ308735">
    <property type="protein sequence ID" value="KAG8233675.1"/>
    <property type="molecule type" value="Genomic_DNA"/>
</dbReference>
<evidence type="ECO:0000313" key="4">
    <source>
        <dbReference type="EMBL" id="KAG8233675.1"/>
    </source>
</evidence>
<name>A0A8K0P2R3_LADFU</name>
<accession>A0A8K0P2R3</accession>
<evidence type="ECO:0000259" key="3">
    <source>
        <dbReference type="PROSITE" id="PS51061"/>
    </source>
</evidence>
<dbReference type="InterPro" id="IPR017330">
    <property type="entry name" value="SPAG7"/>
</dbReference>
<dbReference type="Proteomes" id="UP000792457">
    <property type="component" value="Unassembled WGS sequence"/>
</dbReference>
<dbReference type="InterPro" id="IPR036867">
    <property type="entry name" value="R3H_dom_sf"/>
</dbReference>
<dbReference type="Pfam" id="PF01424">
    <property type="entry name" value="R3H"/>
    <property type="match status" value="1"/>
</dbReference>
<evidence type="ECO:0000256" key="1">
    <source>
        <dbReference type="SAM" id="Coils"/>
    </source>
</evidence>
<comment type="caution">
    <text evidence="4">The sequence shown here is derived from an EMBL/GenBank/DDBJ whole genome shotgun (WGS) entry which is preliminary data.</text>
</comment>
<feature type="domain" description="R3H" evidence="3">
    <location>
        <begin position="44"/>
        <end position="108"/>
    </location>
</feature>
<dbReference type="OrthoDB" id="5979509at2759"/>
<feature type="coiled-coil region" evidence="1">
    <location>
        <begin position="17"/>
        <end position="53"/>
    </location>
</feature>
<gene>
    <name evidence="4" type="ORF">J437_LFUL014117</name>
</gene>
<feature type="compositionally biased region" description="Polar residues" evidence="2">
    <location>
        <begin position="214"/>
        <end position="225"/>
    </location>
</feature>
<organism evidence="4 5">
    <name type="scientific">Ladona fulva</name>
    <name type="common">Scarce chaser dragonfly</name>
    <name type="synonym">Libellula fulva</name>
    <dbReference type="NCBI Taxonomy" id="123851"/>
    <lineage>
        <taxon>Eukaryota</taxon>
        <taxon>Metazoa</taxon>
        <taxon>Ecdysozoa</taxon>
        <taxon>Arthropoda</taxon>
        <taxon>Hexapoda</taxon>
        <taxon>Insecta</taxon>
        <taxon>Pterygota</taxon>
        <taxon>Palaeoptera</taxon>
        <taxon>Odonata</taxon>
        <taxon>Epiprocta</taxon>
        <taxon>Anisoptera</taxon>
        <taxon>Libelluloidea</taxon>
        <taxon>Libellulidae</taxon>
        <taxon>Ladona</taxon>
    </lineage>
</organism>